<reference evidence="2" key="1">
    <citation type="journal article" date="2016" name="Nat. Genet.">
        <title>A high-quality carrot genome assembly provides new insights into carotenoid accumulation and asterid genome evolution.</title>
        <authorList>
            <person name="Iorizzo M."/>
            <person name="Ellison S."/>
            <person name="Senalik D."/>
            <person name="Zeng P."/>
            <person name="Satapoomin P."/>
            <person name="Huang J."/>
            <person name="Bowman M."/>
            <person name="Iovene M."/>
            <person name="Sanseverino W."/>
            <person name="Cavagnaro P."/>
            <person name="Yildiz M."/>
            <person name="Macko-Podgorni A."/>
            <person name="Moranska E."/>
            <person name="Grzebelus E."/>
            <person name="Grzebelus D."/>
            <person name="Ashrafi H."/>
            <person name="Zheng Z."/>
            <person name="Cheng S."/>
            <person name="Spooner D."/>
            <person name="Van Deynze A."/>
            <person name="Simon P."/>
        </authorList>
    </citation>
    <scope>NUCLEOTIDE SEQUENCE [LARGE SCALE GENOMIC DNA]</scope>
    <source>
        <tissue evidence="2">Leaf</tissue>
    </source>
</reference>
<evidence type="ECO:0000256" key="1">
    <source>
        <dbReference type="SAM" id="MobiDB-lite"/>
    </source>
</evidence>
<dbReference type="Gramene" id="KZM83939">
    <property type="protein sequence ID" value="KZM83939"/>
    <property type="gene ID" value="DCAR_028639"/>
</dbReference>
<dbReference type="Proteomes" id="UP000077755">
    <property type="component" value="Chromosome 8"/>
</dbReference>
<dbReference type="AlphaFoldDB" id="A0A175YK33"/>
<sequence length="50" mass="5715">MKNRSEVGDFPANPKTQPKNRTKNTGKLPRKLSMQTQLPHKQSIKQEALL</sequence>
<organism evidence="2">
    <name type="scientific">Daucus carota subsp. sativus</name>
    <name type="common">Carrot</name>
    <dbReference type="NCBI Taxonomy" id="79200"/>
    <lineage>
        <taxon>Eukaryota</taxon>
        <taxon>Viridiplantae</taxon>
        <taxon>Streptophyta</taxon>
        <taxon>Embryophyta</taxon>
        <taxon>Tracheophyta</taxon>
        <taxon>Spermatophyta</taxon>
        <taxon>Magnoliopsida</taxon>
        <taxon>eudicotyledons</taxon>
        <taxon>Gunneridae</taxon>
        <taxon>Pentapetalae</taxon>
        <taxon>asterids</taxon>
        <taxon>campanulids</taxon>
        <taxon>Apiales</taxon>
        <taxon>Apiaceae</taxon>
        <taxon>Apioideae</taxon>
        <taxon>Scandiceae</taxon>
        <taxon>Daucinae</taxon>
        <taxon>Daucus</taxon>
        <taxon>Daucus sect. Daucus</taxon>
    </lineage>
</organism>
<proteinExistence type="predicted"/>
<keyword evidence="4" id="KW-1185">Reference proteome</keyword>
<accession>A0A175YK33</accession>
<feature type="compositionally biased region" description="Basic residues" evidence="1">
    <location>
        <begin position="18"/>
        <end position="30"/>
    </location>
</feature>
<dbReference type="EMBL" id="CP093350">
    <property type="protein sequence ID" value="WOH11214.1"/>
    <property type="molecule type" value="Genomic_DNA"/>
</dbReference>
<evidence type="ECO:0000313" key="2">
    <source>
        <dbReference type="EMBL" id="KZM83939.1"/>
    </source>
</evidence>
<evidence type="ECO:0000313" key="4">
    <source>
        <dbReference type="Proteomes" id="UP000077755"/>
    </source>
</evidence>
<dbReference type="EMBL" id="LNRQ01000008">
    <property type="protein sequence ID" value="KZM83939.1"/>
    <property type="molecule type" value="Genomic_DNA"/>
</dbReference>
<reference evidence="3" key="2">
    <citation type="submission" date="2022-03" db="EMBL/GenBank/DDBJ databases">
        <title>Draft title - Genomic analysis of global carrot germplasm unveils the trajectory of domestication and the origin of high carotenoid orange carrot.</title>
        <authorList>
            <person name="Iorizzo M."/>
            <person name="Ellison S."/>
            <person name="Senalik D."/>
            <person name="Macko-Podgorni A."/>
            <person name="Grzebelus D."/>
            <person name="Bostan H."/>
            <person name="Rolling W."/>
            <person name="Curaba J."/>
            <person name="Simon P."/>
        </authorList>
    </citation>
    <scope>NUCLEOTIDE SEQUENCE</scope>
    <source>
        <tissue evidence="3">Leaf</tissue>
    </source>
</reference>
<feature type="region of interest" description="Disordered" evidence="1">
    <location>
        <begin position="1"/>
        <end position="50"/>
    </location>
</feature>
<protein>
    <submittedName>
        <fullName evidence="2">Uncharacterized protein</fullName>
    </submittedName>
</protein>
<evidence type="ECO:0000313" key="3">
    <source>
        <dbReference type="EMBL" id="WOH11214.1"/>
    </source>
</evidence>
<name>A0A175YK33_DAUCS</name>
<gene>
    <name evidence="2" type="ORF">DCAR_028639</name>
    <name evidence="3" type="ORF">DCAR_0830694</name>
</gene>